<gene>
    <name evidence="2" type="ORF">DL764_008957</name>
</gene>
<name>A0A4Q4SZ60_9PEZI</name>
<reference evidence="2 3" key="1">
    <citation type="submission" date="2018-06" db="EMBL/GenBank/DDBJ databases">
        <title>Complete Genomes of Monosporascus.</title>
        <authorList>
            <person name="Robinson A.J."/>
            <person name="Natvig D.O."/>
        </authorList>
    </citation>
    <scope>NUCLEOTIDE SEQUENCE [LARGE SCALE GENOMIC DNA]</scope>
    <source>
        <strain evidence="2 3">CBS 110550</strain>
    </source>
</reference>
<dbReference type="AlphaFoldDB" id="A0A4Q4SZ60"/>
<keyword evidence="3" id="KW-1185">Reference proteome</keyword>
<evidence type="ECO:0000313" key="2">
    <source>
        <dbReference type="EMBL" id="RYO86789.1"/>
    </source>
</evidence>
<comment type="caution">
    <text evidence="2">The sequence shown here is derived from an EMBL/GenBank/DDBJ whole genome shotgun (WGS) entry which is preliminary data.</text>
</comment>
<organism evidence="2 3">
    <name type="scientific">Monosporascus ibericus</name>
    <dbReference type="NCBI Taxonomy" id="155417"/>
    <lineage>
        <taxon>Eukaryota</taxon>
        <taxon>Fungi</taxon>
        <taxon>Dikarya</taxon>
        <taxon>Ascomycota</taxon>
        <taxon>Pezizomycotina</taxon>
        <taxon>Sordariomycetes</taxon>
        <taxon>Xylariomycetidae</taxon>
        <taxon>Xylariales</taxon>
        <taxon>Xylariales incertae sedis</taxon>
        <taxon>Monosporascus</taxon>
    </lineage>
</organism>
<feature type="compositionally biased region" description="Basic and acidic residues" evidence="1">
    <location>
        <begin position="1"/>
        <end position="22"/>
    </location>
</feature>
<dbReference type="EMBL" id="QJNU01000768">
    <property type="protein sequence ID" value="RYO86789.1"/>
    <property type="molecule type" value="Genomic_DNA"/>
</dbReference>
<dbReference type="OrthoDB" id="4720881at2759"/>
<feature type="region of interest" description="Disordered" evidence="1">
    <location>
        <begin position="1"/>
        <end position="25"/>
    </location>
</feature>
<dbReference type="Proteomes" id="UP000293360">
    <property type="component" value="Unassembled WGS sequence"/>
</dbReference>
<protein>
    <submittedName>
        <fullName evidence="2">Uncharacterized protein</fullName>
    </submittedName>
</protein>
<evidence type="ECO:0000256" key="1">
    <source>
        <dbReference type="SAM" id="MobiDB-lite"/>
    </source>
</evidence>
<evidence type="ECO:0000313" key="3">
    <source>
        <dbReference type="Proteomes" id="UP000293360"/>
    </source>
</evidence>
<proteinExistence type="predicted"/>
<sequence>MAPSDRRVEKSNQKPQRPESAKLDQSLMQELTNPLKFRVRLPASVPFGLYVLPYRLSIANNFNFWLEKVETDQGVEIEVSDMMQTGQARDLSEFIDTSFGDYSLKMHAKFHHKKEWEELFKRQ</sequence>
<accession>A0A4Q4SZ60</accession>